<evidence type="ECO:0000256" key="1">
    <source>
        <dbReference type="SAM" id="MobiDB-lite"/>
    </source>
</evidence>
<feature type="region of interest" description="Disordered" evidence="1">
    <location>
        <begin position="1"/>
        <end position="34"/>
    </location>
</feature>
<evidence type="ECO:0000313" key="3">
    <source>
        <dbReference type="Proteomes" id="UP000197138"/>
    </source>
</evidence>
<evidence type="ECO:0000313" key="2">
    <source>
        <dbReference type="EMBL" id="OWM80331.1"/>
    </source>
</evidence>
<organism evidence="2 3">
    <name type="scientific">Punica granatum</name>
    <name type="common">Pomegranate</name>
    <dbReference type="NCBI Taxonomy" id="22663"/>
    <lineage>
        <taxon>Eukaryota</taxon>
        <taxon>Viridiplantae</taxon>
        <taxon>Streptophyta</taxon>
        <taxon>Embryophyta</taxon>
        <taxon>Tracheophyta</taxon>
        <taxon>Spermatophyta</taxon>
        <taxon>Magnoliopsida</taxon>
        <taxon>eudicotyledons</taxon>
        <taxon>Gunneridae</taxon>
        <taxon>Pentapetalae</taxon>
        <taxon>rosids</taxon>
        <taxon>malvids</taxon>
        <taxon>Myrtales</taxon>
        <taxon>Lythraceae</taxon>
        <taxon>Punica</taxon>
    </lineage>
</organism>
<reference evidence="3" key="1">
    <citation type="journal article" date="2017" name="Plant J.">
        <title>The pomegranate (Punica granatum L.) genome and the genomics of punicalagin biosynthesis.</title>
        <authorList>
            <person name="Qin G."/>
            <person name="Xu C."/>
            <person name="Ming R."/>
            <person name="Tang H."/>
            <person name="Guyot R."/>
            <person name="Kramer E.M."/>
            <person name="Hu Y."/>
            <person name="Yi X."/>
            <person name="Qi Y."/>
            <person name="Xu X."/>
            <person name="Gao Z."/>
            <person name="Pan H."/>
            <person name="Jian J."/>
            <person name="Tian Y."/>
            <person name="Yue Z."/>
            <person name="Xu Y."/>
        </authorList>
    </citation>
    <scope>NUCLEOTIDE SEQUENCE [LARGE SCALE GENOMIC DNA]</scope>
    <source>
        <strain evidence="3">cv. Dabenzi</strain>
    </source>
</reference>
<dbReference type="Proteomes" id="UP000197138">
    <property type="component" value="Unassembled WGS sequence"/>
</dbReference>
<protein>
    <submittedName>
        <fullName evidence="2">Uncharacterized protein</fullName>
    </submittedName>
</protein>
<proteinExistence type="predicted"/>
<sequence length="171" mass="18749">MKALGNKVDALSVQKANGTSSSSSDPVQSDRPWQPQDREAIQHLTVAPLRLSLPGHPAVAKISTSPFQHTGIWSPNQEVVFSAPQGTQYLGPQYSLAAVVQAAPRHVNGNPNEGSQLDRPTSPHATLHKTNRPQLTKIRGWHSKCCQWFSAMCRGNRRFGPHRLIATSFKT</sequence>
<accession>A0A218X725</accession>
<dbReference type="EMBL" id="MTKT01002229">
    <property type="protein sequence ID" value="OWM80331.1"/>
    <property type="molecule type" value="Genomic_DNA"/>
</dbReference>
<dbReference type="AlphaFoldDB" id="A0A218X725"/>
<gene>
    <name evidence="2" type="ORF">CDL15_Pgr019611</name>
</gene>
<comment type="caution">
    <text evidence="2">The sequence shown here is derived from an EMBL/GenBank/DDBJ whole genome shotgun (WGS) entry which is preliminary data.</text>
</comment>
<name>A0A218X725_PUNGR</name>